<feature type="region of interest" description="Disordered" evidence="5">
    <location>
        <begin position="36"/>
        <end position="149"/>
    </location>
</feature>
<feature type="region of interest" description="Disordered" evidence="5">
    <location>
        <begin position="399"/>
        <end position="434"/>
    </location>
</feature>
<gene>
    <name evidence="7" type="ORF">ZT3D7_G372</name>
</gene>
<feature type="compositionally biased region" description="Polar residues" evidence="5">
    <location>
        <begin position="71"/>
        <end position="118"/>
    </location>
</feature>
<dbReference type="EMBL" id="LT853692">
    <property type="protein sequence ID" value="SMQ45228.1"/>
    <property type="molecule type" value="Genomic_DNA"/>
</dbReference>
<feature type="compositionally biased region" description="Basic and acidic residues" evidence="5">
    <location>
        <begin position="817"/>
        <end position="835"/>
    </location>
</feature>
<dbReference type="Gene3D" id="3.30.40.10">
    <property type="entry name" value="Zinc/RING finger domain, C3HC4 (zinc finger)"/>
    <property type="match status" value="1"/>
</dbReference>
<dbReference type="STRING" id="1276538.A0A1X7RCT2"/>
<evidence type="ECO:0000256" key="5">
    <source>
        <dbReference type="SAM" id="MobiDB-lite"/>
    </source>
</evidence>
<evidence type="ECO:0000259" key="6">
    <source>
        <dbReference type="PROSITE" id="PS51044"/>
    </source>
</evidence>
<evidence type="ECO:0000256" key="4">
    <source>
        <dbReference type="PROSITE-ProRule" id="PRU00452"/>
    </source>
</evidence>
<dbReference type="InterPro" id="IPR013083">
    <property type="entry name" value="Znf_RING/FYVE/PHD"/>
</dbReference>
<feature type="compositionally biased region" description="Low complexity" evidence="5">
    <location>
        <begin position="407"/>
        <end position="432"/>
    </location>
</feature>
<evidence type="ECO:0000256" key="3">
    <source>
        <dbReference type="ARBA" id="ARBA00022833"/>
    </source>
</evidence>
<dbReference type="PROSITE" id="PS51044">
    <property type="entry name" value="ZF_SP_RING"/>
    <property type="match status" value="1"/>
</dbReference>
<dbReference type="AlphaFoldDB" id="A0A1X7RCT2"/>
<dbReference type="InterPro" id="IPR004181">
    <property type="entry name" value="Znf_MIZ"/>
</dbReference>
<proteinExistence type="predicted"/>
<dbReference type="PANTHER" id="PTHR10782">
    <property type="entry name" value="ZINC FINGER MIZ DOMAIN-CONTAINING PROTEIN"/>
    <property type="match status" value="1"/>
</dbReference>
<feature type="region of interest" description="Disordered" evidence="5">
    <location>
        <begin position="817"/>
        <end position="853"/>
    </location>
</feature>
<keyword evidence="3" id="KW-0862">Zinc</keyword>
<evidence type="ECO:0000313" key="8">
    <source>
        <dbReference type="Proteomes" id="UP000215127"/>
    </source>
</evidence>
<dbReference type="GO" id="GO:0061665">
    <property type="term" value="F:SUMO ligase activity"/>
    <property type="evidence" value="ECO:0007669"/>
    <property type="project" value="TreeGrafter"/>
</dbReference>
<dbReference type="Pfam" id="PF02891">
    <property type="entry name" value="zf-MIZ"/>
    <property type="match status" value="1"/>
</dbReference>
<keyword evidence="1" id="KW-0479">Metal-binding</keyword>
<protein>
    <recommendedName>
        <fullName evidence="6">SP-RING-type domain-containing protein</fullName>
    </recommendedName>
</protein>
<evidence type="ECO:0000256" key="1">
    <source>
        <dbReference type="ARBA" id="ARBA00022723"/>
    </source>
</evidence>
<organism evidence="7 8">
    <name type="scientific">Zymoseptoria tritici (strain ST99CH_3D7)</name>
    <dbReference type="NCBI Taxonomy" id="1276538"/>
    <lineage>
        <taxon>Eukaryota</taxon>
        <taxon>Fungi</taxon>
        <taxon>Dikarya</taxon>
        <taxon>Ascomycota</taxon>
        <taxon>Pezizomycotina</taxon>
        <taxon>Dothideomycetes</taxon>
        <taxon>Dothideomycetidae</taxon>
        <taxon>Mycosphaerellales</taxon>
        <taxon>Mycosphaerellaceae</taxon>
        <taxon>Zymoseptoria</taxon>
    </lineage>
</organism>
<evidence type="ECO:0000313" key="7">
    <source>
        <dbReference type="EMBL" id="SMQ45228.1"/>
    </source>
</evidence>
<reference evidence="7 8" key="1">
    <citation type="submission" date="2016-06" db="EMBL/GenBank/DDBJ databases">
        <authorList>
            <person name="Kjaerup R.B."/>
            <person name="Dalgaard T.S."/>
            <person name="Juul-Madsen H.R."/>
        </authorList>
    </citation>
    <scope>NUCLEOTIDE SEQUENCE [LARGE SCALE GENOMIC DNA]</scope>
</reference>
<sequence length="853" mass="94417">MHTSPVELHEATSFSNVGSGMPAPYAIARKSMDSAATARTLPSPAPSDENNSPTFGHGTIPGRRRPLTIRPPTQGSAPTTILRSQPSAAAIQQNQTPQNGSSAPIQQQWATATSQPPQRSALPRPANIHILPSSPSTQPPHSPSLARTGQPQATMVYTASRLPVPTLLAQLDAQRERLSRDGSLQGTDSGRLTLLRDAVVRHDWFYQMLSQVFCLHSMLPDMLPHVLHQVPPQSYSIIGALLCANDKVNPSLLKFFSAFPEPIMTIYSDTSNAREVYETRLRSIAVFLQKLPVHWDNLVAQCKTMLAPPLVQDLVGILNMQSEVLQTTSFRAITRMFWGIEDNAGMKVIEEVHMIDQQNYYRHGFRRNQQEKNHAYRMLTFVYQQWQIYRQTYGPGDHLNNFSMPIQSRTQTSPQPQPRRQQQALQDQRGQPVTSDMARIAQFNHSARSGIDSASLPLPSPGTMAAPRGSVTLGGNPIKRLYPLANSGQRPQPTHPNSNISALHQAHLRSPKLIPRGASKAGNSDLYRHVVGYGLTPTTVLNSTPIQTMTFAMSPSTMARVAKSTKSALPGEPPIRTVDESSLMYRLRCCAIPPNGFNDEGSWIVSDNFWPDGMTFSLNDTQLETRRKLHHGRYLPIDVTDVVREDKNELRISINRKDGAVIKARYAVAIEAVGVISHQEIKTSLKHISADDSLKSIKKSLTGADDSDDDIAVTSSVTVIQVTDPYTQTSLAVTPVRGSACLHRDCFDLDVFLSQRPRTEPGAPTVVDCWKCPICLGDVRPQLLVLDEFLVEVRNELVKRGLKDTKAIQVQADGTWKPKQEEKTGVKSASLERELQQQTKKKSVPPIEIIELD</sequence>
<evidence type="ECO:0000256" key="2">
    <source>
        <dbReference type="ARBA" id="ARBA00022771"/>
    </source>
</evidence>
<name>A0A1X7RCT2_ZYMT9</name>
<dbReference type="GO" id="GO:0000785">
    <property type="term" value="C:chromatin"/>
    <property type="evidence" value="ECO:0007669"/>
    <property type="project" value="TreeGrafter"/>
</dbReference>
<feature type="domain" description="SP-RING-type" evidence="6">
    <location>
        <begin position="707"/>
        <end position="799"/>
    </location>
</feature>
<dbReference type="GO" id="GO:0008270">
    <property type="term" value="F:zinc ion binding"/>
    <property type="evidence" value="ECO:0007669"/>
    <property type="project" value="UniProtKB-KW"/>
</dbReference>
<dbReference type="PANTHER" id="PTHR10782:SF4">
    <property type="entry name" value="TONALLI, ISOFORM E"/>
    <property type="match status" value="1"/>
</dbReference>
<accession>A0A1X7RCT2</accession>
<feature type="region of interest" description="Disordered" evidence="5">
    <location>
        <begin position="1"/>
        <end position="20"/>
    </location>
</feature>
<dbReference type="GO" id="GO:0016925">
    <property type="term" value="P:protein sumoylation"/>
    <property type="evidence" value="ECO:0007669"/>
    <property type="project" value="TreeGrafter"/>
</dbReference>
<keyword evidence="2 4" id="KW-0863">Zinc-finger</keyword>
<dbReference type="Proteomes" id="UP000215127">
    <property type="component" value="Chromosome 1"/>
</dbReference>
<keyword evidence="8" id="KW-1185">Reference proteome</keyword>